<dbReference type="OrthoDB" id="8265849at2"/>
<proteinExistence type="predicted"/>
<reference evidence="2" key="1">
    <citation type="submission" date="2017-05" db="EMBL/GenBank/DDBJ databases">
        <authorList>
            <person name="Rodrigo-Torres L."/>
            <person name="Arahal R. D."/>
            <person name="Lucena T."/>
        </authorList>
    </citation>
    <scope>NUCLEOTIDE SEQUENCE [LARGE SCALE GENOMIC DNA]</scope>
    <source>
        <strain evidence="2">CECT 8649</strain>
    </source>
</reference>
<dbReference type="Proteomes" id="UP000225972">
    <property type="component" value="Unassembled WGS sequence"/>
</dbReference>
<keyword evidence="2" id="KW-1185">Reference proteome</keyword>
<accession>A0A238J9G5</accession>
<dbReference type="RefSeq" id="WP_133840678.1">
    <property type="nucleotide sequence ID" value="NZ_FXXP01000001.1"/>
</dbReference>
<dbReference type="EMBL" id="FXXP01000001">
    <property type="protein sequence ID" value="SMX27298.1"/>
    <property type="molecule type" value="Genomic_DNA"/>
</dbReference>
<protein>
    <submittedName>
        <fullName evidence="1">Uncharacterized protein</fullName>
    </submittedName>
</protein>
<evidence type="ECO:0000313" key="2">
    <source>
        <dbReference type="Proteomes" id="UP000225972"/>
    </source>
</evidence>
<name>A0A238J9G5_9RHOB</name>
<evidence type="ECO:0000313" key="1">
    <source>
        <dbReference type="EMBL" id="SMX27298.1"/>
    </source>
</evidence>
<organism evidence="1 2">
    <name type="scientific">Pelagimonas phthalicica</name>
    <dbReference type="NCBI Taxonomy" id="1037362"/>
    <lineage>
        <taxon>Bacteria</taxon>
        <taxon>Pseudomonadati</taxon>
        <taxon>Pseudomonadota</taxon>
        <taxon>Alphaproteobacteria</taxon>
        <taxon>Rhodobacterales</taxon>
        <taxon>Roseobacteraceae</taxon>
        <taxon>Pelagimonas</taxon>
    </lineage>
</organism>
<gene>
    <name evidence="1" type="ORF">TRP8649_01401</name>
</gene>
<sequence>MLGKDDFKTEEGQAKGYLALMSEARFRLHAINLSYAAKSELPPAIVRENCFLQLRMLCELISLGCLVAHGDIEYGAKVEKSYKPRFILEKLKELRGSFFPQAVRVHRPNGRFKIQINNEDCITQAQIYELWNLAGSILHRGSVKNIFKGPVANPQDFSDVFYWTRLMTNLLQEHLIVLEENKVCMLVGLNEESTGQPKISRLEFKEAGGLDISSFDLKP</sequence>
<dbReference type="AlphaFoldDB" id="A0A238J9G5"/>